<keyword evidence="1" id="KW-0175">Coiled coil</keyword>
<dbReference type="PANTHER" id="PTHR21666:SF270">
    <property type="entry name" value="MUREIN HYDROLASE ACTIVATOR ENVC"/>
    <property type="match status" value="1"/>
</dbReference>
<dbReference type="PANTHER" id="PTHR21666">
    <property type="entry name" value="PEPTIDASE-RELATED"/>
    <property type="match status" value="1"/>
</dbReference>
<sequence>MLDEQHLNTTDCDCAPTPEERKRLWPAVTRRSALTLGAAGVVALGVTAAPHLPPAFATDYPSWGDVQRALNNQKAKAGEVSRIQSLIAGLKADVAAKQAAATQASDEYYAAQQAFFDAAQRAADLQAQADAQAVQAKDAASKAGKVAAELYRNGGGDSAALQLFLSGSASNADDLLARLGTMDDLLSSNRAVYDAAVVARDSAQNLTNQAKVARNERDRLQVEAQKKMKAAQAASDAAQVALDNQNAHLGDLQAQLAALQSTTAKTITQYKAGVIAAAKARAAAEARARAAAEAAARAAAANQGGGGGGGNDGGGGGWGNGSTGVGGHVLSNGWCRPSNGVQTSGYGPRTAVCNGSYCSSSFHYGVDLASYCGSAIFAAHSGTVVYAGYNGGYGNYIHIDNGDQYGTGYGHIRQGGIFVRVGQHVKAGQLIAAEGNTGHSFGCHLHFETYVNNYPVNPATFMAARGISV</sequence>
<dbReference type="STRING" id="1348253.LK09_14430"/>
<protein>
    <submittedName>
        <fullName evidence="3">Peptidase M23</fullName>
    </submittedName>
</protein>
<organism evidence="3 4">
    <name type="scientific">Microbacterium mangrovi</name>
    <dbReference type="NCBI Taxonomy" id="1348253"/>
    <lineage>
        <taxon>Bacteria</taxon>
        <taxon>Bacillati</taxon>
        <taxon>Actinomycetota</taxon>
        <taxon>Actinomycetes</taxon>
        <taxon>Micrococcales</taxon>
        <taxon>Microbacteriaceae</taxon>
        <taxon>Microbacterium</taxon>
    </lineage>
</organism>
<dbReference type="PROSITE" id="PS51318">
    <property type="entry name" value="TAT"/>
    <property type="match status" value="1"/>
</dbReference>
<dbReference type="Pfam" id="PF01551">
    <property type="entry name" value="Peptidase_M23"/>
    <property type="match status" value="1"/>
</dbReference>
<dbReference type="InterPro" id="IPR011055">
    <property type="entry name" value="Dup_hybrid_motif"/>
</dbReference>
<evidence type="ECO:0000259" key="2">
    <source>
        <dbReference type="Pfam" id="PF01551"/>
    </source>
</evidence>
<dbReference type="Gene3D" id="6.10.250.3150">
    <property type="match status" value="1"/>
</dbReference>
<dbReference type="GO" id="GO:0004222">
    <property type="term" value="F:metalloendopeptidase activity"/>
    <property type="evidence" value="ECO:0007669"/>
    <property type="project" value="TreeGrafter"/>
</dbReference>
<reference evidence="3 4" key="1">
    <citation type="submission" date="2014-11" db="EMBL/GenBank/DDBJ databases">
        <title>Genome sequence of Microbacterium mangrovi MUSC 115(T).</title>
        <authorList>
            <person name="Lee L.-H."/>
        </authorList>
    </citation>
    <scope>NUCLEOTIDE SEQUENCE [LARGE SCALE GENOMIC DNA]</scope>
    <source>
        <strain evidence="3 4">MUSC 115</strain>
    </source>
</reference>
<dbReference type="InterPro" id="IPR016047">
    <property type="entry name" value="M23ase_b-sheet_dom"/>
</dbReference>
<dbReference type="AlphaFoldDB" id="A0A0B2A4L1"/>
<dbReference type="CDD" id="cd12797">
    <property type="entry name" value="M23_peptidase"/>
    <property type="match status" value="1"/>
</dbReference>
<dbReference type="EMBL" id="JTDK01000014">
    <property type="protein sequence ID" value="KHK96542.1"/>
    <property type="molecule type" value="Genomic_DNA"/>
</dbReference>
<accession>A0A0B2A4L1</accession>
<comment type="caution">
    <text evidence="3">The sequence shown here is derived from an EMBL/GenBank/DDBJ whole genome shotgun (WGS) entry which is preliminary data.</text>
</comment>
<dbReference type="SUPFAM" id="SSF51261">
    <property type="entry name" value="Duplicated hybrid motif"/>
    <property type="match status" value="1"/>
</dbReference>
<keyword evidence="4" id="KW-1185">Reference proteome</keyword>
<gene>
    <name evidence="3" type="ORF">LK09_14430</name>
</gene>
<dbReference type="Gene3D" id="2.70.70.10">
    <property type="entry name" value="Glucose Permease (Domain IIA)"/>
    <property type="match status" value="1"/>
</dbReference>
<proteinExistence type="predicted"/>
<evidence type="ECO:0000313" key="3">
    <source>
        <dbReference type="EMBL" id="KHK96542.1"/>
    </source>
</evidence>
<dbReference type="RefSeq" id="WP_039400887.1">
    <property type="nucleotide sequence ID" value="NZ_JTDK01000014.1"/>
</dbReference>
<feature type="coiled-coil region" evidence="1">
    <location>
        <begin position="196"/>
        <end position="262"/>
    </location>
</feature>
<dbReference type="InterPro" id="IPR006311">
    <property type="entry name" value="TAT_signal"/>
</dbReference>
<feature type="domain" description="M23ase beta-sheet core" evidence="2">
    <location>
        <begin position="362"/>
        <end position="458"/>
    </location>
</feature>
<name>A0A0B2A4L1_9MICO</name>
<dbReference type="InterPro" id="IPR050570">
    <property type="entry name" value="Cell_wall_metabolism_enzyme"/>
</dbReference>
<evidence type="ECO:0000256" key="1">
    <source>
        <dbReference type="SAM" id="Coils"/>
    </source>
</evidence>
<dbReference type="Proteomes" id="UP000031030">
    <property type="component" value="Unassembled WGS sequence"/>
</dbReference>
<evidence type="ECO:0000313" key="4">
    <source>
        <dbReference type="Proteomes" id="UP000031030"/>
    </source>
</evidence>